<dbReference type="AlphaFoldDB" id="A0A510JAR9"/>
<dbReference type="OrthoDB" id="1931739at2"/>
<dbReference type="RefSeq" id="WP_026737714.1">
    <property type="nucleotide sequence ID" value="NZ_AP019822.1"/>
</dbReference>
<protein>
    <submittedName>
        <fullName evidence="1">Uncharacterized protein</fullName>
    </submittedName>
</protein>
<proteinExistence type="predicted"/>
<evidence type="ECO:0000313" key="1">
    <source>
        <dbReference type="EMBL" id="BBM36400.1"/>
    </source>
</evidence>
<evidence type="ECO:0000313" key="2">
    <source>
        <dbReference type="Proteomes" id="UP000321606"/>
    </source>
</evidence>
<name>A0A510JAR9_9FUSO</name>
<reference evidence="1 2" key="1">
    <citation type="submission" date="2019-07" db="EMBL/GenBank/DDBJ databases">
        <title>Complete Genome Sequence of Leptotrichia goodfellowii Strain JCM 16774.</title>
        <authorList>
            <person name="Watanabe S."/>
            <person name="Cui L."/>
        </authorList>
    </citation>
    <scope>NUCLEOTIDE SEQUENCE [LARGE SCALE GENOMIC DNA]</scope>
    <source>
        <strain evidence="1 2">JCM16774</strain>
    </source>
</reference>
<dbReference type="KEGG" id="lgo:JCM16774_1332"/>
<gene>
    <name evidence="1" type="ORF">JCM16774_1332</name>
</gene>
<dbReference type="EMBL" id="AP019822">
    <property type="protein sequence ID" value="BBM36400.1"/>
    <property type="molecule type" value="Genomic_DNA"/>
</dbReference>
<dbReference type="Proteomes" id="UP000321606">
    <property type="component" value="Chromosome"/>
</dbReference>
<sequence>MKKLSLTILHRLPNRIRFKVYPRIRNFKVFEEFLNVDNNMEIRYNTKINTLLVKFDPKKIYLQEVIYKVVTALSIQHGMMPVKLIEDYEEKSIDSLSLYSGAAISLSLLHNLIKKNTGNLQTNINHFTAILTTGAIVEHAYRETKQKGFFDIEILPALYLLKSYLNSNSIYSLLLMWLTTFGRHLILNNISNKEIRVFRIKDENGKYQYIADIREDNSIGSISDLVYRIFFNNIRSNRSDEKYITLQ</sequence>
<dbReference type="STRING" id="714315.GCA_000516535_01337"/>
<organism evidence="1 2">
    <name type="scientific">Pseudoleptotrichia goodfellowii</name>
    <dbReference type="NCBI Taxonomy" id="157692"/>
    <lineage>
        <taxon>Bacteria</taxon>
        <taxon>Fusobacteriati</taxon>
        <taxon>Fusobacteriota</taxon>
        <taxon>Fusobacteriia</taxon>
        <taxon>Fusobacteriales</taxon>
        <taxon>Leptotrichiaceae</taxon>
        <taxon>Pseudoleptotrichia</taxon>
    </lineage>
</organism>
<accession>A0A510JAR9</accession>